<dbReference type="AlphaFoldDB" id="A0A9Q1GB07"/>
<proteinExistence type="predicted"/>
<comment type="caution">
    <text evidence="1">The sequence shown here is derived from an EMBL/GenBank/DDBJ whole genome shotgun (WGS) entry which is preliminary data.</text>
</comment>
<keyword evidence="2" id="KW-1185">Reference proteome</keyword>
<accession>A0A9Q1GB07</accession>
<gene>
    <name evidence="1" type="ORF">SKAU_G00016890</name>
</gene>
<sequence length="101" mass="11842">MFIPYSLLFHRLEFQSSRKIQEEYISQDKNRRNMIDHTVLGYGDKVSKTESYNCLSVDLVPEGSVRDSLALYFKVCEVECQCHWCYGQLASLEQKLQSLPR</sequence>
<protein>
    <submittedName>
        <fullName evidence="1">Uncharacterized protein</fullName>
    </submittedName>
</protein>
<name>A0A9Q1GB07_SYNKA</name>
<evidence type="ECO:0000313" key="1">
    <source>
        <dbReference type="EMBL" id="KAJ8380911.1"/>
    </source>
</evidence>
<organism evidence="1 2">
    <name type="scientific">Synaphobranchus kaupii</name>
    <name type="common">Kaup's arrowtooth eel</name>
    <dbReference type="NCBI Taxonomy" id="118154"/>
    <lineage>
        <taxon>Eukaryota</taxon>
        <taxon>Metazoa</taxon>
        <taxon>Chordata</taxon>
        <taxon>Craniata</taxon>
        <taxon>Vertebrata</taxon>
        <taxon>Euteleostomi</taxon>
        <taxon>Actinopterygii</taxon>
        <taxon>Neopterygii</taxon>
        <taxon>Teleostei</taxon>
        <taxon>Anguilliformes</taxon>
        <taxon>Synaphobranchidae</taxon>
        <taxon>Synaphobranchus</taxon>
    </lineage>
</organism>
<reference evidence="1" key="1">
    <citation type="journal article" date="2023" name="Science">
        <title>Genome structures resolve the early diversification of teleost fishes.</title>
        <authorList>
            <person name="Parey E."/>
            <person name="Louis A."/>
            <person name="Montfort J."/>
            <person name="Bouchez O."/>
            <person name="Roques C."/>
            <person name="Iampietro C."/>
            <person name="Lluch J."/>
            <person name="Castinel A."/>
            <person name="Donnadieu C."/>
            <person name="Desvignes T."/>
            <person name="Floi Bucao C."/>
            <person name="Jouanno E."/>
            <person name="Wen M."/>
            <person name="Mejri S."/>
            <person name="Dirks R."/>
            <person name="Jansen H."/>
            <person name="Henkel C."/>
            <person name="Chen W.J."/>
            <person name="Zahm M."/>
            <person name="Cabau C."/>
            <person name="Klopp C."/>
            <person name="Thompson A.W."/>
            <person name="Robinson-Rechavi M."/>
            <person name="Braasch I."/>
            <person name="Lecointre G."/>
            <person name="Bobe J."/>
            <person name="Postlethwait J.H."/>
            <person name="Berthelot C."/>
            <person name="Roest Crollius H."/>
            <person name="Guiguen Y."/>
        </authorList>
    </citation>
    <scope>NUCLEOTIDE SEQUENCE</scope>
    <source>
        <strain evidence="1">WJC10195</strain>
    </source>
</reference>
<evidence type="ECO:0000313" key="2">
    <source>
        <dbReference type="Proteomes" id="UP001152622"/>
    </source>
</evidence>
<dbReference type="Proteomes" id="UP001152622">
    <property type="component" value="Chromosome 1"/>
</dbReference>
<dbReference type="OrthoDB" id="289038at2759"/>
<dbReference type="EMBL" id="JAINUF010000001">
    <property type="protein sequence ID" value="KAJ8380911.1"/>
    <property type="molecule type" value="Genomic_DNA"/>
</dbReference>